<keyword evidence="2" id="KW-1185">Reference proteome</keyword>
<reference evidence="1" key="1">
    <citation type="journal article" date="2012" name="Nature">
        <title>The tomato genome sequence provides insights into fleshy fruit evolution.</title>
        <authorList>
            <consortium name="Tomato Genome Consortium"/>
        </authorList>
    </citation>
    <scope>NUCLEOTIDE SEQUENCE [LARGE SCALE GENOMIC DNA]</scope>
    <source>
        <strain evidence="1">cv. Heinz 1706</strain>
    </source>
</reference>
<dbReference type="EnsemblPlants" id="Solyc01g009975.1.1">
    <property type="protein sequence ID" value="Solyc01g009975.1.1"/>
    <property type="gene ID" value="Solyc01g009975.1"/>
</dbReference>
<reference evidence="1" key="2">
    <citation type="submission" date="2019-01" db="UniProtKB">
        <authorList>
            <consortium name="EnsemblPlants"/>
        </authorList>
    </citation>
    <scope>IDENTIFICATION</scope>
    <source>
        <strain evidence="1">cv. Heinz 1706</strain>
    </source>
</reference>
<name>A0A3Q7E9W3_SOLLC</name>
<dbReference type="SUPFAM" id="SSF56672">
    <property type="entry name" value="DNA/RNA polymerases"/>
    <property type="match status" value="1"/>
</dbReference>
<sequence>MNQRKYALGLVSELGLAGCKPSSTPLEFNHKLTSTVFDEVIGKNTNAEDLILDEFGKYQRLIGKLLYLTMTRPDIAFVVQVLSQYMHSPKSSHIEAALRVVRYIKETAGLGLFMPSNKNNEMVAYCDSDWGACVETRRSVTGYMIKLGGALVSWKSMKQSTVSRSSAEVEFKSMATTVAEIVWFKGLFRELGMNIKLPTRIGRSTIPNVPATSSSVPLSRYNHVAALAAPNVTNLVTIKLASVEDYLTWCTQFQSLLLSHKLFGFVDGSIFPPNPFIYDASRTQQSNPLYRSWIKVDQSVRSWLFATLSREVLMDVLTAYFMLYLEFSTTSVHGGKSGEIYRIKETTDNYA</sequence>
<dbReference type="CDD" id="cd09272">
    <property type="entry name" value="RNase_HI_RT_Ty1"/>
    <property type="match status" value="1"/>
</dbReference>
<dbReference type="InParanoid" id="A0A3Q7E9W3"/>
<dbReference type="PANTHER" id="PTHR11439">
    <property type="entry name" value="GAG-POL-RELATED RETROTRANSPOSON"/>
    <property type="match status" value="1"/>
</dbReference>
<organism evidence="1">
    <name type="scientific">Solanum lycopersicum</name>
    <name type="common">Tomato</name>
    <name type="synonym">Lycopersicon esculentum</name>
    <dbReference type="NCBI Taxonomy" id="4081"/>
    <lineage>
        <taxon>Eukaryota</taxon>
        <taxon>Viridiplantae</taxon>
        <taxon>Streptophyta</taxon>
        <taxon>Embryophyta</taxon>
        <taxon>Tracheophyta</taxon>
        <taxon>Spermatophyta</taxon>
        <taxon>Magnoliopsida</taxon>
        <taxon>eudicotyledons</taxon>
        <taxon>Gunneridae</taxon>
        <taxon>Pentapetalae</taxon>
        <taxon>asterids</taxon>
        <taxon>lamiids</taxon>
        <taxon>Solanales</taxon>
        <taxon>Solanaceae</taxon>
        <taxon>Solanoideae</taxon>
        <taxon>Solaneae</taxon>
        <taxon>Solanum</taxon>
        <taxon>Solanum subgen. Lycopersicon</taxon>
    </lineage>
</organism>
<dbReference type="Proteomes" id="UP000004994">
    <property type="component" value="Chromosome 1"/>
</dbReference>
<proteinExistence type="predicted"/>
<protein>
    <recommendedName>
        <fullName evidence="3">Reverse transcriptase Ty1/copia-type domain-containing protein</fullName>
    </recommendedName>
</protein>
<dbReference type="AlphaFoldDB" id="A0A3Q7E9W3"/>
<dbReference type="STRING" id="4081.A0A3Q7E9W3"/>
<dbReference type="Gramene" id="Solyc01g009975.1.1">
    <property type="protein sequence ID" value="Solyc01g009975.1.1"/>
    <property type="gene ID" value="Solyc01g009975.1"/>
</dbReference>
<evidence type="ECO:0000313" key="2">
    <source>
        <dbReference type="Proteomes" id="UP000004994"/>
    </source>
</evidence>
<dbReference type="PANTHER" id="PTHR11439:SF444">
    <property type="entry name" value="HELICASE ATP-BINDING DOMAIN-CONTAINING PROTEIN"/>
    <property type="match status" value="1"/>
</dbReference>
<evidence type="ECO:0008006" key="3">
    <source>
        <dbReference type="Google" id="ProtNLM"/>
    </source>
</evidence>
<evidence type="ECO:0000313" key="1">
    <source>
        <dbReference type="EnsemblPlants" id="Solyc01g009975.1.1"/>
    </source>
</evidence>
<dbReference type="InterPro" id="IPR043502">
    <property type="entry name" value="DNA/RNA_pol_sf"/>
</dbReference>
<accession>A0A3Q7E9W3</accession>